<proteinExistence type="predicted"/>
<feature type="region of interest" description="Disordered" evidence="1">
    <location>
        <begin position="1"/>
        <end position="56"/>
    </location>
</feature>
<evidence type="ECO:0000256" key="1">
    <source>
        <dbReference type="SAM" id="MobiDB-lite"/>
    </source>
</evidence>
<feature type="compositionally biased region" description="Gly residues" evidence="1">
    <location>
        <begin position="46"/>
        <end position="56"/>
    </location>
</feature>
<dbReference type="InParanoid" id="W0RQ10"/>
<name>W0RQ10_9BACT</name>
<feature type="compositionally biased region" description="Basic and acidic residues" evidence="1">
    <location>
        <begin position="1"/>
        <end position="11"/>
    </location>
</feature>
<reference evidence="2 3" key="1">
    <citation type="journal article" date="2014" name="Genome Announc.">
        <title>Genome Sequence and Methylome of Soil Bacterium Gemmatirosa kalamazoonensis KBS708T, a Member of the Rarely Cultivated Gemmatimonadetes Phylum.</title>
        <authorList>
            <person name="Debruyn J.M."/>
            <person name="Radosevich M."/>
            <person name="Wommack K.E."/>
            <person name="Polson S.W."/>
            <person name="Hauser L.J."/>
            <person name="Fawaz M.N."/>
            <person name="Korlach J."/>
            <person name="Tsai Y.C."/>
        </authorList>
    </citation>
    <scope>NUCLEOTIDE SEQUENCE [LARGE SCALE GENOMIC DNA]</scope>
    <source>
        <strain evidence="2 3">KBS708</strain>
        <plasmid evidence="3">Plasmid 1</plasmid>
    </source>
</reference>
<feature type="compositionally biased region" description="Gly residues" evidence="1">
    <location>
        <begin position="12"/>
        <end position="21"/>
    </location>
</feature>
<dbReference type="HOGENOM" id="CLU_3007793_0_0_0"/>
<evidence type="ECO:0000313" key="3">
    <source>
        <dbReference type="Proteomes" id="UP000019151"/>
    </source>
</evidence>
<geneLocation type="plasmid" evidence="2 3">
    <name>1</name>
</geneLocation>
<organism evidence="2 3">
    <name type="scientific">Gemmatirosa kalamazoonensis</name>
    <dbReference type="NCBI Taxonomy" id="861299"/>
    <lineage>
        <taxon>Bacteria</taxon>
        <taxon>Pseudomonadati</taxon>
        <taxon>Gemmatimonadota</taxon>
        <taxon>Gemmatimonadia</taxon>
        <taxon>Gemmatimonadales</taxon>
        <taxon>Gemmatimonadaceae</taxon>
        <taxon>Gemmatirosa</taxon>
    </lineage>
</organism>
<gene>
    <name evidence="2" type="ORF">J421_5251</name>
</gene>
<dbReference type="RefSeq" id="WP_158508911.1">
    <property type="nucleotide sequence ID" value="NZ_CP007129.1"/>
</dbReference>
<evidence type="ECO:0000313" key="2">
    <source>
        <dbReference type="EMBL" id="AHG92786.1"/>
    </source>
</evidence>
<keyword evidence="2" id="KW-0614">Plasmid</keyword>
<dbReference type="AlphaFoldDB" id="W0RQ10"/>
<keyword evidence="3" id="KW-1185">Reference proteome</keyword>
<protein>
    <submittedName>
        <fullName evidence="2">Uncharacterized protein</fullName>
    </submittedName>
</protein>
<feature type="compositionally biased region" description="Pro residues" evidence="1">
    <location>
        <begin position="25"/>
        <end position="39"/>
    </location>
</feature>
<dbReference type="KEGG" id="gba:J421_5251"/>
<dbReference type="EMBL" id="CP007129">
    <property type="protein sequence ID" value="AHG92786.1"/>
    <property type="molecule type" value="Genomic_DNA"/>
</dbReference>
<dbReference type="Proteomes" id="UP000019151">
    <property type="component" value="Plasmid 1"/>
</dbReference>
<sequence length="56" mass="5503">MKGGKKGRDPKPGGGRPPGGRGKPKPTPGKRPAGAPPPKGSRKRPGYGGSSSAGDE</sequence>
<accession>W0RQ10</accession>